<accession>A0A931CKE0</accession>
<dbReference type="EMBL" id="JADNYM010000015">
    <property type="protein sequence ID" value="MBG0740197.1"/>
    <property type="molecule type" value="Genomic_DNA"/>
</dbReference>
<dbReference type="InterPro" id="IPR012349">
    <property type="entry name" value="Split_barrel_FMN-bd"/>
</dbReference>
<reference evidence="3 4" key="1">
    <citation type="submission" date="2020-11" db="EMBL/GenBank/DDBJ databases">
        <title>Arthrobacter antarcticus sp. nov., isolated from Antarctic Soil.</title>
        <authorList>
            <person name="Li J."/>
        </authorList>
    </citation>
    <scope>NUCLEOTIDE SEQUENCE [LARGE SCALE GENOMIC DNA]</scope>
    <source>
        <strain evidence="3 4">Z1-20</strain>
    </source>
</reference>
<evidence type="ECO:0000259" key="2">
    <source>
        <dbReference type="Pfam" id="PF16242"/>
    </source>
</evidence>
<dbReference type="Gene3D" id="2.30.110.10">
    <property type="entry name" value="Electron Transport, Fmn-binding Protein, Chain A"/>
    <property type="match status" value="1"/>
</dbReference>
<dbReference type="PANTHER" id="PTHR34818:SF1">
    <property type="entry name" value="PROTEIN BLI-3"/>
    <property type="match status" value="1"/>
</dbReference>
<dbReference type="AlphaFoldDB" id="A0A931CKE0"/>
<gene>
    <name evidence="3" type="ORF">IV500_12480</name>
</gene>
<dbReference type="InterPro" id="IPR052917">
    <property type="entry name" value="Stress-Dev_Protein"/>
</dbReference>
<dbReference type="InterPro" id="IPR038725">
    <property type="entry name" value="YdaG_split_barrel_FMN-bd"/>
</dbReference>
<evidence type="ECO:0000313" key="3">
    <source>
        <dbReference type="EMBL" id="MBG0740197.1"/>
    </source>
</evidence>
<feature type="domain" description="General stress protein FMN-binding split barrel" evidence="2">
    <location>
        <begin position="23"/>
        <end position="169"/>
    </location>
</feature>
<evidence type="ECO:0000313" key="4">
    <source>
        <dbReference type="Proteomes" id="UP000655366"/>
    </source>
</evidence>
<protein>
    <submittedName>
        <fullName evidence="3">Pyridoxamine 5'-phosphate oxidase family protein</fullName>
    </submittedName>
</protein>
<comment type="caution">
    <text evidence="3">The sequence shown here is derived from an EMBL/GenBank/DDBJ whole genome shotgun (WGS) entry which is preliminary data.</text>
</comment>
<feature type="region of interest" description="Disordered" evidence="1">
    <location>
        <begin position="1"/>
        <end position="25"/>
    </location>
</feature>
<dbReference type="Pfam" id="PF16242">
    <property type="entry name" value="Pyrid_ox_like"/>
    <property type="match status" value="1"/>
</dbReference>
<dbReference type="PANTHER" id="PTHR34818">
    <property type="entry name" value="PROTEIN BLI-3"/>
    <property type="match status" value="1"/>
</dbReference>
<proteinExistence type="predicted"/>
<evidence type="ECO:0000256" key="1">
    <source>
        <dbReference type="SAM" id="MobiDB-lite"/>
    </source>
</evidence>
<keyword evidence="4" id="KW-1185">Reference proteome</keyword>
<dbReference type="SUPFAM" id="SSF50475">
    <property type="entry name" value="FMN-binding split barrel"/>
    <property type="match status" value="1"/>
</dbReference>
<name>A0A931CKE0_9MICC</name>
<dbReference type="RefSeq" id="WP_196397140.1">
    <property type="nucleotide sequence ID" value="NZ_JADNYM010000015.1"/>
</dbReference>
<sequence>MTETNEKAGGHGNNEQKNGQQKEDVQKVVDIINDTKIGMFTTTNENGGLVSRPLVAQEVRDDGDLWFFTDKDTSQVTHVRARKEVNVSFGNRSEWVSVAGRAEVIEDRAKAEQLWNPIVEAWFPQGPGTPGLVLIRVESESAQYWDTPGGPVAAVLSWVKSRLTGQRIDAGESHTTEL</sequence>
<dbReference type="Proteomes" id="UP000655366">
    <property type="component" value="Unassembled WGS sequence"/>
</dbReference>
<organism evidence="3 4">
    <name type="scientific">Arthrobacter terrae</name>
    <dbReference type="NCBI Taxonomy" id="2935737"/>
    <lineage>
        <taxon>Bacteria</taxon>
        <taxon>Bacillati</taxon>
        <taxon>Actinomycetota</taxon>
        <taxon>Actinomycetes</taxon>
        <taxon>Micrococcales</taxon>
        <taxon>Micrococcaceae</taxon>
        <taxon>Arthrobacter</taxon>
    </lineage>
</organism>